<dbReference type="Pfam" id="PF04055">
    <property type="entry name" value="Radical_SAM"/>
    <property type="match status" value="1"/>
</dbReference>
<reference evidence="7 8" key="1">
    <citation type="submission" date="2019-10" db="EMBL/GenBank/DDBJ databases">
        <title>Genome diversity of Sutterella seckii.</title>
        <authorList>
            <person name="Chaplin A.V."/>
            <person name="Sokolova S.R."/>
            <person name="Mosin K.A."/>
            <person name="Ivanova E.L."/>
            <person name="Kochetkova T.O."/>
            <person name="Goltsov A.Y."/>
            <person name="Trofimov D.Y."/>
            <person name="Efimov B.A."/>
        </authorList>
    </citation>
    <scope>NUCLEOTIDE SEQUENCE [LARGE SCALE GENOMIC DNA]</scope>
    <source>
        <strain evidence="7 8">ASD393</strain>
    </source>
</reference>
<dbReference type="OrthoDB" id="9778883at2"/>
<name>A0A6I1EHV7_9BURK</name>
<dbReference type="SFLD" id="SFLDG01099">
    <property type="entry name" value="Uncharacterised_Radical_SAM_Su"/>
    <property type="match status" value="1"/>
</dbReference>
<organism evidence="7 8">
    <name type="scientific">Sutterella seckii</name>
    <dbReference type="NCBI Taxonomy" id="1944635"/>
    <lineage>
        <taxon>Bacteria</taxon>
        <taxon>Pseudomonadati</taxon>
        <taxon>Pseudomonadota</taxon>
        <taxon>Betaproteobacteria</taxon>
        <taxon>Burkholderiales</taxon>
        <taxon>Sutterellaceae</taxon>
        <taxon>Sutterella</taxon>
    </lineage>
</organism>
<keyword evidence="2 5" id="KW-0479">Metal-binding</keyword>
<evidence type="ECO:0000313" key="7">
    <source>
        <dbReference type="EMBL" id="KAB7656920.1"/>
    </source>
</evidence>
<dbReference type="PANTHER" id="PTHR43075:SF1">
    <property type="entry name" value="FORMATE LYASE ACTIVATING ENZYME, PUTATIVE (AFU_ORTHOLOGUE AFUA_2G15630)-RELATED"/>
    <property type="match status" value="1"/>
</dbReference>
<dbReference type="EMBL" id="WEHX01000065">
    <property type="protein sequence ID" value="KAB7656920.1"/>
    <property type="molecule type" value="Genomic_DNA"/>
</dbReference>
<dbReference type="InterPro" id="IPR058240">
    <property type="entry name" value="rSAM_sf"/>
</dbReference>
<keyword evidence="3 5" id="KW-0408">Iron</keyword>
<dbReference type="RefSeq" id="WP_152158731.1">
    <property type="nucleotide sequence ID" value="NZ_WEHX01000065.1"/>
</dbReference>
<dbReference type="InterPro" id="IPR007197">
    <property type="entry name" value="rSAM"/>
</dbReference>
<evidence type="ECO:0000256" key="1">
    <source>
        <dbReference type="ARBA" id="ARBA00022691"/>
    </source>
</evidence>
<keyword evidence="1 5" id="KW-0949">S-adenosyl-L-methionine</keyword>
<comment type="cofactor">
    <cofactor evidence="5">
        <name>[4Fe-4S] cluster</name>
        <dbReference type="ChEBI" id="CHEBI:49883"/>
    </cofactor>
    <text evidence="5">Binds 1 [4Fe-4S] cluster. The cluster is coordinated with 3 cysteines and an exchangeable S-adenosyl-L-methionine.</text>
</comment>
<dbReference type="GO" id="GO:0046872">
    <property type="term" value="F:metal ion binding"/>
    <property type="evidence" value="ECO:0007669"/>
    <property type="project" value="UniProtKB-KW"/>
</dbReference>
<dbReference type="SUPFAM" id="SSF102114">
    <property type="entry name" value="Radical SAM enzymes"/>
    <property type="match status" value="1"/>
</dbReference>
<evidence type="ECO:0000313" key="8">
    <source>
        <dbReference type="Proteomes" id="UP000430564"/>
    </source>
</evidence>
<dbReference type="Proteomes" id="UP000430564">
    <property type="component" value="Unassembled WGS sequence"/>
</dbReference>
<dbReference type="InterPro" id="IPR016431">
    <property type="entry name" value="Pyrv-formate_lyase-activ_prd"/>
</dbReference>
<dbReference type="Gene3D" id="3.20.20.70">
    <property type="entry name" value="Aldolase class I"/>
    <property type="match status" value="1"/>
</dbReference>
<feature type="binding site" evidence="5">
    <location>
        <position position="67"/>
    </location>
    <ligand>
        <name>[4Fe-4S] cluster</name>
        <dbReference type="ChEBI" id="CHEBI:49883"/>
        <note>4Fe-4S-S-AdoMet</note>
    </ligand>
</feature>
<keyword evidence="4 5" id="KW-0411">Iron-sulfur</keyword>
<comment type="caution">
    <text evidence="7">The sequence shown here is derived from an EMBL/GenBank/DDBJ whole genome shotgun (WGS) entry which is preliminary data.</text>
</comment>
<dbReference type="InterPro" id="IPR013785">
    <property type="entry name" value="Aldolase_TIM"/>
</dbReference>
<evidence type="ECO:0000256" key="5">
    <source>
        <dbReference type="PIRSR" id="PIRSR004869-50"/>
    </source>
</evidence>
<feature type="binding site" evidence="5">
    <location>
        <position position="60"/>
    </location>
    <ligand>
        <name>[4Fe-4S] cluster</name>
        <dbReference type="ChEBI" id="CHEBI:49883"/>
        <note>4Fe-4S-S-AdoMet</note>
    </ligand>
</feature>
<evidence type="ECO:0000259" key="6">
    <source>
        <dbReference type="Pfam" id="PF04055"/>
    </source>
</evidence>
<dbReference type="CDD" id="cd01335">
    <property type="entry name" value="Radical_SAM"/>
    <property type="match status" value="1"/>
</dbReference>
<sequence length="304" mass="34276">MICNLCPRRCNADRSSAAGLKRSICRASDDIEIALVSLHAWEEPCISGKTGAGTIFFSHCNLRCCFCQNYEISAGGKGLRVSTERLSDIFLEEAGRGAACIELVTPGHYTRQIVEALESAKARGLDLPVVWNSNGYELEESLRMLDGLIDIFIPDLKYFDSRLGEKYSGVPHYFEYASKAIETMCSMTGPAVIGEDGLMKRGMIVRHLVLPWQWRDSCKCLSWLHDRFGDDIYISVMNQYMPIFKACRHPEINRPLTTLEYQKVIRHAEEIGITKGFMQIGKTNEEKFIPHFNGDHVLPEVMPG</sequence>
<feature type="domain" description="Radical SAM core" evidence="6">
    <location>
        <begin position="55"/>
        <end position="187"/>
    </location>
</feature>
<feature type="binding site" evidence="5">
    <location>
        <position position="64"/>
    </location>
    <ligand>
        <name>[4Fe-4S] cluster</name>
        <dbReference type="ChEBI" id="CHEBI:49883"/>
        <note>4Fe-4S-S-AdoMet</note>
    </ligand>
</feature>
<protein>
    <submittedName>
        <fullName evidence="7">Radical SAM protein</fullName>
    </submittedName>
</protein>
<evidence type="ECO:0000256" key="4">
    <source>
        <dbReference type="ARBA" id="ARBA00023014"/>
    </source>
</evidence>
<dbReference type="PIRSF" id="PIRSF004869">
    <property type="entry name" value="PflX_prd"/>
    <property type="match status" value="1"/>
</dbReference>
<dbReference type="GO" id="GO:0051536">
    <property type="term" value="F:iron-sulfur cluster binding"/>
    <property type="evidence" value="ECO:0007669"/>
    <property type="project" value="UniProtKB-KW"/>
</dbReference>
<dbReference type="PANTHER" id="PTHR43075">
    <property type="entry name" value="FORMATE LYASE ACTIVATING ENZYME, PUTATIVE (AFU_ORTHOLOGUE AFUA_2G15630)-RELATED"/>
    <property type="match status" value="1"/>
</dbReference>
<dbReference type="InterPro" id="IPR040085">
    <property type="entry name" value="MJ0674-like"/>
</dbReference>
<dbReference type="AlphaFoldDB" id="A0A6I1EHV7"/>
<gene>
    <name evidence="7" type="ORF">GBM95_08650</name>
</gene>
<evidence type="ECO:0000256" key="3">
    <source>
        <dbReference type="ARBA" id="ARBA00023004"/>
    </source>
</evidence>
<dbReference type="GO" id="GO:0003824">
    <property type="term" value="F:catalytic activity"/>
    <property type="evidence" value="ECO:0007669"/>
    <property type="project" value="InterPro"/>
</dbReference>
<dbReference type="SFLD" id="SFLDS00029">
    <property type="entry name" value="Radical_SAM"/>
    <property type="match status" value="1"/>
</dbReference>
<proteinExistence type="predicted"/>
<accession>A0A6I1EHV7</accession>
<evidence type="ECO:0000256" key="2">
    <source>
        <dbReference type="ARBA" id="ARBA00022723"/>
    </source>
</evidence>